<accession>A0A0A1TA52</accession>
<dbReference type="GO" id="GO:0003677">
    <property type="term" value="F:DNA binding"/>
    <property type="evidence" value="ECO:0007669"/>
    <property type="project" value="UniProtKB-KW"/>
</dbReference>
<dbReference type="Proteomes" id="UP000039046">
    <property type="component" value="Unassembled WGS sequence"/>
</dbReference>
<gene>
    <name evidence="8" type="ORF">VHEMI03165</name>
</gene>
<keyword evidence="2" id="KW-0862">Zinc</keyword>
<evidence type="ECO:0000259" key="7">
    <source>
        <dbReference type="PROSITE" id="PS50048"/>
    </source>
</evidence>
<dbReference type="PANTHER" id="PTHR36206">
    <property type="entry name" value="ASPERCRYPTIN BIOSYNTHESIS CLUSTER-SPECIFIC TRANSCRIPTION REGULATOR ATNN-RELATED"/>
    <property type="match status" value="1"/>
</dbReference>
<dbReference type="OrthoDB" id="3145928at2759"/>
<feature type="domain" description="Zn(2)-C6 fungal-type" evidence="7">
    <location>
        <begin position="26"/>
        <end position="56"/>
    </location>
</feature>
<keyword evidence="4" id="KW-0238">DNA-binding</keyword>
<evidence type="ECO:0000256" key="2">
    <source>
        <dbReference type="ARBA" id="ARBA00022833"/>
    </source>
</evidence>
<dbReference type="InterPro" id="IPR052360">
    <property type="entry name" value="Transcr_Regulatory_Proteins"/>
</dbReference>
<dbReference type="Gene3D" id="4.10.240.10">
    <property type="entry name" value="Zn(2)-C6 fungal-type DNA-binding domain"/>
    <property type="match status" value="1"/>
</dbReference>
<keyword evidence="5" id="KW-0804">Transcription</keyword>
<dbReference type="PROSITE" id="PS50048">
    <property type="entry name" value="ZN2_CY6_FUNGAL_2"/>
    <property type="match status" value="1"/>
</dbReference>
<dbReference type="GO" id="GO:0008270">
    <property type="term" value="F:zinc ion binding"/>
    <property type="evidence" value="ECO:0007669"/>
    <property type="project" value="InterPro"/>
</dbReference>
<dbReference type="EMBL" id="CDHN01000001">
    <property type="protein sequence ID" value="CEJ83142.1"/>
    <property type="molecule type" value="Genomic_DNA"/>
</dbReference>
<evidence type="ECO:0000313" key="9">
    <source>
        <dbReference type="Proteomes" id="UP000039046"/>
    </source>
</evidence>
<dbReference type="PANTHER" id="PTHR36206:SF12">
    <property type="entry name" value="ASPERCRYPTIN BIOSYNTHESIS CLUSTER-SPECIFIC TRANSCRIPTION REGULATOR ATNN-RELATED"/>
    <property type="match status" value="1"/>
</dbReference>
<name>A0A0A1TA52_9HYPO</name>
<keyword evidence="1" id="KW-0479">Metal-binding</keyword>
<evidence type="ECO:0000256" key="1">
    <source>
        <dbReference type="ARBA" id="ARBA00022723"/>
    </source>
</evidence>
<dbReference type="InterPro" id="IPR036864">
    <property type="entry name" value="Zn2-C6_fun-type_DNA-bd_sf"/>
</dbReference>
<evidence type="ECO:0000256" key="3">
    <source>
        <dbReference type="ARBA" id="ARBA00023015"/>
    </source>
</evidence>
<evidence type="ECO:0000256" key="5">
    <source>
        <dbReference type="ARBA" id="ARBA00023163"/>
    </source>
</evidence>
<evidence type="ECO:0000256" key="6">
    <source>
        <dbReference type="ARBA" id="ARBA00023242"/>
    </source>
</evidence>
<keyword evidence="6" id="KW-0539">Nucleus</keyword>
<dbReference type="SUPFAM" id="SSF57701">
    <property type="entry name" value="Zn2/Cys6 DNA-binding domain"/>
    <property type="match status" value="1"/>
</dbReference>
<dbReference type="Pfam" id="PF11951">
    <property type="entry name" value="Fungal_trans_2"/>
    <property type="match status" value="1"/>
</dbReference>
<protein>
    <recommendedName>
        <fullName evidence="7">Zn(2)-C6 fungal-type domain-containing protein</fullName>
    </recommendedName>
</protein>
<dbReference type="AlphaFoldDB" id="A0A0A1TA52"/>
<evidence type="ECO:0000256" key="4">
    <source>
        <dbReference type="ARBA" id="ARBA00023125"/>
    </source>
</evidence>
<dbReference type="Pfam" id="PF00172">
    <property type="entry name" value="Zn_clus"/>
    <property type="match status" value="1"/>
</dbReference>
<proteinExistence type="predicted"/>
<reference evidence="8 9" key="1">
    <citation type="journal article" date="2015" name="Genome Announc.">
        <title>Draft Genome Sequence and Gene Annotation of the Entomopathogenic Fungus Verticillium hemipterigenum.</title>
        <authorList>
            <person name="Horn F."/>
            <person name="Habel A."/>
            <person name="Scharf D.H."/>
            <person name="Dworschak J."/>
            <person name="Brakhage A.A."/>
            <person name="Guthke R."/>
            <person name="Hertweck C."/>
            <person name="Linde J."/>
        </authorList>
    </citation>
    <scope>NUCLEOTIDE SEQUENCE [LARGE SCALE GENOMIC DNA]</scope>
</reference>
<organism evidence="8 9">
    <name type="scientific">[Torrubiella] hemipterigena</name>
    <dbReference type="NCBI Taxonomy" id="1531966"/>
    <lineage>
        <taxon>Eukaryota</taxon>
        <taxon>Fungi</taxon>
        <taxon>Dikarya</taxon>
        <taxon>Ascomycota</taxon>
        <taxon>Pezizomycotina</taxon>
        <taxon>Sordariomycetes</taxon>
        <taxon>Hypocreomycetidae</taxon>
        <taxon>Hypocreales</taxon>
        <taxon>Clavicipitaceae</taxon>
        <taxon>Clavicipitaceae incertae sedis</taxon>
        <taxon>'Torrubiella' clade</taxon>
    </lineage>
</organism>
<keyword evidence="9" id="KW-1185">Reference proteome</keyword>
<keyword evidence="3" id="KW-0805">Transcription regulation</keyword>
<sequence>MSASGDDEKQNKAPRKKRWATKVRTGCLMCRTRHLKCDEGEPSCRRCLVGGRECQYPYALQQQQSRPVFEPISPTALVASPPHAGVSPYNCQPTQVEHELLSLYTEHVAPQMSGVFDGDFWTVVAPQASRVYPAIWHALLAMSSMHRWKLSEGSPVRYGYYEMGLRQCNKSIACLTKIATDSPTAADQEALLMGSILLSSFCNLQGDLREITMHAYKGLFLFKQMGRGNNSYWATDPSPKDVVASAALIAPLFTKLEALVTNAPHEAPCSSWDLPQDTEPLHSAPFESITEAYVDLFPLLHNFFRVANREGYWWSTATGQRSPDYRYPYRRAFTTWKVRFHAFHRGAHSPRETVAEAGIEGTRLSILRIWELCFESCLDMDAAEEELGWDRCKPCFTRLVQLAERLLSRASGAGGQPSDKLQLASLVTMIGEPLYSLAAVCRDVVLRRKAIELLRKYPHREGPFDSHVLVRLAETRVKIEEEAVLSSRSEDGCQCVRGNFVCNMHRIVFPAPKYYEDGCIVTHITTVDDVKKNSIGHKLKIPWGMAQTRKPAPRSMASI</sequence>
<dbReference type="SMART" id="SM00066">
    <property type="entry name" value="GAL4"/>
    <property type="match status" value="1"/>
</dbReference>
<dbReference type="InterPro" id="IPR021858">
    <property type="entry name" value="Fun_TF"/>
</dbReference>
<dbReference type="InterPro" id="IPR001138">
    <property type="entry name" value="Zn2Cys6_DnaBD"/>
</dbReference>
<dbReference type="GO" id="GO:0000981">
    <property type="term" value="F:DNA-binding transcription factor activity, RNA polymerase II-specific"/>
    <property type="evidence" value="ECO:0007669"/>
    <property type="project" value="InterPro"/>
</dbReference>
<dbReference type="HOGENOM" id="CLU_011409_6_2_1"/>
<dbReference type="PROSITE" id="PS00463">
    <property type="entry name" value="ZN2_CY6_FUNGAL_1"/>
    <property type="match status" value="1"/>
</dbReference>
<evidence type="ECO:0000313" key="8">
    <source>
        <dbReference type="EMBL" id="CEJ83142.1"/>
    </source>
</evidence>
<dbReference type="CDD" id="cd00067">
    <property type="entry name" value="GAL4"/>
    <property type="match status" value="1"/>
</dbReference>